<dbReference type="AlphaFoldDB" id="A0A8H3HX55"/>
<protein>
    <submittedName>
        <fullName evidence="10">Uncharacterized protein</fullName>
    </submittedName>
</protein>
<keyword evidence="7 9" id="KW-0472">Membrane</keyword>
<evidence type="ECO:0000256" key="7">
    <source>
        <dbReference type="ARBA" id="ARBA00023136"/>
    </source>
</evidence>
<dbReference type="GO" id="GO:0016020">
    <property type="term" value="C:membrane"/>
    <property type="evidence" value="ECO:0007669"/>
    <property type="project" value="UniProtKB-SubCell"/>
</dbReference>
<dbReference type="Gene3D" id="1.20.5.340">
    <property type="match status" value="1"/>
</dbReference>
<sequence length="466" mass="51288">MSTVPRLTFLYPHLFNPSRAHKASLALKPLRAPHHHFQKASISTTRPHRQETYAQRYGTAAEPQPPPNMPSKPQEEKTLAGAIEKEVKGDTKAEQKKIDTPPSKEPEKKAKPESKDKEREKADNSRDAAITTMMRDPSTRASELNAPESQPKQSAPNSTSDNKARTAMPLETVLQMAAEKPEEHKAPHLQAPPYVHHFDTFTLVRDLEKGGFSEEQSVTVMKAVRGLLAINLDVAKEGLVSKSNVENPHPLQTYQLSSPPSPTPHPTNAPFPPKKETYLFRAACSELRTEILNTRKSSSTHTRTQLSHLQHTYDILSQRVSQEALSLKDDLRGMLNDRRMDVRAQSQTRDGDISELNYKISVVLGSEQKSEVEGLRWVLTRRAAMAIGLMAGLILGSLRYGSYKMHEREMEARKMEAGAQGTGAGTGTGGGGGFTVSSREIGTQTGAEEKGGMGEKSENVGYVSLG</sequence>
<dbReference type="PANTHER" id="PTHR14360">
    <property type="entry name" value="PROTEIN FMP32, MITOCHONDRIAL"/>
    <property type="match status" value="1"/>
</dbReference>
<evidence type="ECO:0000256" key="8">
    <source>
        <dbReference type="SAM" id="MobiDB-lite"/>
    </source>
</evidence>
<evidence type="ECO:0000256" key="9">
    <source>
        <dbReference type="SAM" id="Phobius"/>
    </source>
</evidence>
<dbReference type="GO" id="GO:0005739">
    <property type="term" value="C:mitochondrion"/>
    <property type="evidence" value="ECO:0007669"/>
    <property type="project" value="UniProtKB-SubCell"/>
</dbReference>
<feature type="compositionally biased region" description="Polar residues" evidence="8">
    <location>
        <begin position="139"/>
        <end position="161"/>
    </location>
</feature>
<dbReference type="Proteomes" id="UP000664534">
    <property type="component" value="Unassembled WGS sequence"/>
</dbReference>
<proteinExistence type="predicted"/>
<evidence type="ECO:0000256" key="1">
    <source>
        <dbReference type="ARBA" id="ARBA00004173"/>
    </source>
</evidence>
<evidence type="ECO:0000256" key="5">
    <source>
        <dbReference type="ARBA" id="ARBA00023054"/>
    </source>
</evidence>
<evidence type="ECO:0000313" key="10">
    <source>
        <dbReference type="EMBL" id="CAF9906082.1"/>
    </source>
</evidence>
<organism evidence="10 11">
    <name type="scientific">Imshaugia aleurites</name>
    <dbReference type="NCBI Taxonomy" id="172621"/>
    <lineage>
        <taxon>Eukaryota</taxon>
        <taxon>Fungi</taxon>
        <taxon>Dikarya</taxon>
        <taxon>Ascomycota</taxon>
        <taxon>Pezizomycotina</taxon>
        <taxon>Lecanoromycetes</taxon>
        <taxon>OSLEUM clade</taxon>
        <taxon>Lecanoromycetidae</taxon>
        <taxon>Lecanorales</taxon>
        <taxon>Lecanorineae</taxon>
        <taxon>Parmeliaceae</taxon>
        <taxon>Imshaugia</taxon>
    </lineage>
</organism>
<evidence type="ECO:0000256" key="6">
    <source>
        <dbReference type="ARBA" id="ARBA00023128"/>
    </source>
</evidence>
<keyword evidence="3 9" id="KW-0812">Transmembrane</keyword>
<feature type="compositionally biased region" description="Polar residues" evidence="8">
    <location>
        <begin position="244"/>
        <end position="256"/>
    </location>
</feature>
<feature type="compositionally biased region" description="Basic and acidic residues" evidence="8">
    <location>
        <begin position="447"/>
        <end position="458"/>
    </location>
</feature>
<feature type="region of interest" description="Disordered" evidence="8">
    <location>
        <begin position="59"/>
        <end position="164"/>
    </location>
</feature>
<comment type="subcellular location">
    <subcellularLocation>
        <location evidence="2">Membrane</location>
    </subcellularLocation>
    <subcellularLocation>
        <location evidence="1">Mitochondrion</location>
    </subcellularLocation>
</comment>
<dbReference type="PANTHER" id="PTHR14360:SF12">
    <property type="entry name" value="MOZ PROTEIN REPRESENTS A CHROMATIN-ASSOCIATED ACETYLTRANSFERASE"/>
    <property type="match status" value="1"/>
</dbReference>
<keyword evidence="5" id="KW-0175">Coiled coil</keyword>
<keyword evidence="6" id="KW-0496">Mitochondrion</keyword>
<gene>
    <name evidence="10" type="ORF">IMSHALPRED_004071</name>
</gene>
<evidence type="ECO:0000256" key="3">
    <source>
        <dbReference type="ARBA" id="ARBA00022692"/>
    </source>
</evidence>
<reference evidence="10" key="1">
    <citation type="submission" date="2021-03" db="EMBL/GenBank/DDBJ databases">
        <authorList>
            <person name="Tagirdzhanova G."/>
        </authorList>
    </citation>
    <scope>NUCLEOTIDE SEQUENCE</scope>
</reference>
<dbReference type="Pfam" id="PF07798">
    <property type="entry name" value="CCDC90-like"/>
    <property type="match status" value="2"/>
</dbReference>
<evidence type="ECO:0000313" key="11">
    <source>
        <dbReference type="Proteomes" id="UP000664534"/>
    </source>
</evidence>
<feature type="transmembrane region" description="Helical" evidence="9">
    <location>
        <begin position="383"/>
        <end position="401"/>
    </location>
</feature>
<keyword evidence="4 9" id="KW-1133">Transmembrane helix</keyword>
<evidence type="ECO:0000256" key="4">
    <source>
        <dbReference type="ARBA" id="ARBA00022989"/>
    </source>
</evidence>
<feature type="region of interest" description="Disordered" evidence="8">
    <location>
        <begin position="244"/>
        <end position="274"/>
    </location>
</feature>
<evidence type="ECO:0000256" key="2">
    <source>
        <dbReference type="ARBA" id="ARBA00004370"/>
    </source>
</evidence>
<dbReference type="EMBL" id="CAJPDT010000002">
    <property type="protein sequence ID" value="CAF9906082.1"/>
    <property type="molecule type" value="Genomic_DNA"/>
</dbReference>
<feature type="region of interest" description="Disordered" evidence="8">
    <location>
        <begin position="443"/>
        <end position="466"/>
    </location>
</feature>
<name>A0A8H3HX55_9LECA</name>
<accession>A0A8H3HX55</accession>
<dbReference type="OrthoDB" id="5424147at2759"/>
<comment type="caution">
    <text evidence="10">The sequence shown here is derived from an EMBL/GenBank/DDBJ whole genome shotgun (WGS) entry which is preliminary data.</text>
</comment>
<feature type="compositionally biased region" description="Pro residues" evidence="8">
    <location>
        <begin position="259"/>
        <end position="272"/>
    </location>
</feature>
<feature type="compositionally biased region" description="Basic and acidic residues" evidence="8">
    <location>
        <begin position="73"/>
        <end position="126"/>
    </location>
</feature>
<dbReference type="InterPro" id="IPR024461">
    <property type="entry name" value="CCDC90-like"/>
</dbReference>
<keyword evidence="11" id="KW-1185">Reference proteome</keyword>